<dbReference type="Gene3D" id="3.40.50.300">
    <property type="entry name" value="P-loop containing nucleotide triphosphate hydrolases"/>
    <property type="match status" value="1"/>
</dbReference>
<dbReference type="InterPro" id="IPR027417">
    <property type="entry name" value="P-loop_NTPase"/>
</dbReference>
<dbReference type="Proteomes" id="UP000046393">
    <property type="component" value="Unplaced"/>
</dbReference>
<proteinExistence type="predicted"/>
<organism evidence="1 2">
    <name type="scientific">Syphacia muris</name>
    <dbReference type="NCBI Taxonomy" id="451379"/>
    <lineage>
        <taxon>Eukaryota</taxon>
        <taxon>Metazoa</taxon>
        <taxon>Ecdysozoa</taxon>
        <taxon>Nematoda</taxon>
        <taxon>Chromadorea</taxon>
        <taxon>Rhabditida</taxon>
        <taxon>Spirurina</taxon>
        <taxon>Oxyuridomorpha</taxon>
        <taxon>Oxyuroidea</taxon>
        <taxon>Oxyuridae</taxon>
        <taxon>Syphacia</taxon>
    </lineage>
</organism>
<sequence>MIDSEEVKNFSKNSKIRRVYVGGKQVPQPEDKVVLLFGSKTVGKTTTISSILNFLYDVKKHYNFRFIIDKNTEPTDELVEYVISNSVLPYSVTFVDTPGLVDVDGYIETSSIIREWFEERLLQDGQFYLDAITIVLRSNDEELSWPYIHELAAVKRMFGDDLKVNVLPIITFSEILPQPLAVRAMANANITFLEYYKIDNAGFFNVNRKINGIDSSFYYDHGMQSFKRYFTVSYQILFIQLQTDTASFSGY</sequence>
<dbReference type="CDD" id="cd00882">
    <property type="entry name" value="Ras_like_GTPase"/>
    <property type="match status" value="1"/>
</dbReference>
<keyword evidence="1" id="KW-1185">Reference proteome</keyword>
<evidence type="ECO:0000313" key="1">
    <source>
        <dbReference type="Proteomes" id="UP000046393"/>
    </source>
</evidence>
<dbReference type="PANTHER" id="PTHR32046">
    <property type="entry name" value="G DOMAIN-CONTAINING PROTEIN"/>
    <property type="match status" value="1"/>
</dbReference>
<dbReference type="PANTHER" id="PTHR32046:SF11">
    <property type="entry name" value="IMMUNE-ASSOCIATED NUCLEOTIDE-BINDING PROTEIN 10-LIKE"/>
    <property type="match status" value="1"/>
</dbReference>
<dbReference type="STRING" id="451379.A0A0N5A7L8"/>
<reference evidence="2" key="1">
    <citation type="submission" date="2017-02" db="UniProtKB">
        <authorList>
            <consortium name="WormBaseParasite"/>
        </authorList>
    </citation>
    <scope>IDENTIFICATION</scope>
</reference>
<dbReference type="SUPFAM" id="SSF52540">
    <property type="entry name" value="P-loop containing nucleoside triphosphate hydrolases"/>
    <property type="match status" value="1"/>
</dbReference>
<dbReference type="AlphaFoldDB" id="A0A0N5A7L8"/>
<dbReference type="WBParaSite" id="SMUV_0000002201-mRNA-1">
    <property type="protein sequence ID" value="SMUV_0000002201-mRNA-1"/>
    <property type="gene ID" value="SMUV_0000002201"/>
</dbReference>
<protein>
    <submittedName>
        <fullName evidence="2">G domain-containing protein</fullName>
    </submittedName>
</protein>
<name>A0A0N5A7L8_9BILA</name>
<evidence type="ECO:0000313" key="2">
    <source>
        <dbReference type="WBParaSite" id="SMUV_0000002201-mRNA-1"/>
    </source>
</evidence>
<accession>A0A0N5A7L8</accession>